<dbReference type="InterPro" id="IPR043128">
    <property type="entry name" value="Rev_trsase/Diguanyl_cyclase"/>
</dbReference>
<sequence length="81" mass="8743">IGEVILNKVAKNVQKYVMLCGLPGLTANDQFTVLLDDIDPETAILIAEKVSKGVEKLRFVSSKIGAKLTSIILSHGIAQHQ</sequence>
<evidence type="ECO:0000313" key="2">
    <source>
        <dbReference type="EMBL" id="MDP2567191.1"/>
    </source>
</evidence>
<feature type="non-terminal residue" evidence="2">
    <location>
        <position position="1"/>
    </location>
</feature>
<reference evidence="2" key="1">
    <citation type="submission" date="2023-07" db="EMBL/GenBank/DDBJ databases">
        <title>Genome content predicts the carbon catabolic preferences of heterotrophic bacteria.</title>
        <authorList>
            <person name="Gralka M."/>
        </authorList>
    </citation>
    <scope>NUCLEOTIDE SEQUENCE</scope>
    <source>
        <strain evidence="2">4G09</strain>
    </source>
</reference>
<accession>A0ABT9FK89</accession>
<name>A0ABT9FK89_9GAMM</name>
<keyword evidence="3" id="KW-1185">Reference proteome</keyword>
<evidence type="ECO:0000259" key="1">
    <source>
        <dbReference type="PROSITE" id="PS50887"/>
    </source>
</evidence>
<feature type="non-terminal residue" evidence="2">
    <location>
        <position position="81"/>
    </location>
</feature>
<gene>
    <name evidence="2" type="ORF">Q8W34_21480</name>
</gene>
<dbReference type="InterPro" id="IPR000160">
    <property type="entry name" value="GGDEF_dom"/>
</dbReference>
<protein>
    <submittedName>
        <fullName evidence="2">GGDEF domain-containing protein</fullName>
    </submittedName>
</protein>
<dbReference type="Gene3D" id="3.30.70.270">
    <property type="match status" value="1"/>
</dbReference>
<proteinExistence type="predicted"/>
<dbReference type="Proteomes" id="UP001177212">
    <property type="component" value="Unassembled WGS sequence"/>
</dbReference>
<dbReference type="EMBL" id="JAUYVT010000182">
    <property type="protein sequence ID" value="MDP2567191.1"/>
    <property type="molecule type" value="Genomic_DNA"/>
</dbReference>
<comment type="caution">
    <text evidence="2">The sequence shown here is derived from an EMBL/GenBank/DDBJ whole genome shotgun (WGS) entry which is preliminary data.</text>
</comment>
<evidence type="ECO:0000313" key="3">
    <source>
        <dbReference type="Proteomes" id="UP001177212"/>
    </source>
</evidence>
<organism evidence="2 3">
    <name type="scientific">Pseudoalteromonas marina</name>
    <dbReference type="NCBI Taxonomy" id="267375"/>
    <lineage>
        <taxon>Bacteria</taxon>
        <taxon>Pseudomonadati</taxon>
        <taxon>Pseudomonadota</taxon>
        <taxon>Gammaproteobacteria</taxon>
        <taxon>Alteromonadales</taxon>
        <taxon>Pseudoalteromonadaceae</taxon>
        <taxon>Pseudoalteromonas</taxon>
    </lineage>
</organism>
<feature type="domain" description="GGDEF" evidence="1">
    <location>
        <begin position="1"/>
        <end position="81"/>
    </location>
</feature>
<dbReference type="PROSITE" id="PS50887">
    <property type="entry name" value="GGDEF"/>
    <property type="match status" value="1"/>
</dbReference>